<evidence type="ECO:0000256" key="1">
    <source>
        <dbReference type="SAM" id="Phobius"/>
    </source>
</evidence>
<dbReference type="Proteomes" id="UP000646776">
    <property type="component" value="Unassembled WGS sequence"/>
</dbReference>
<gene>
    <name evidence="2" type="ORF">GCM10010226_14800</name>
</gene>
<feature type="transmembrane region" description="Helical" evidence="1">
    <location>
        <begin position="192"/>
        <end position="211"/>
    </location>
</feature>
<proteinExistence type="predicted"/>
<organism evidence="2 3">
    <name type="scientific">Streptomyces phaeofaciens</name>
    <dbReference type="NCBI Taxonomy" id="68254"/>
    <lineage>
        <taxon>Bacteria</taxon>
        <taxon>Bacillati</taxon>
        <taxon>Actinomycetota</taxon>
        <taxon>Actinomycetes</taxon>
        <taxon>Kitasatosporales</taxon>
        <taxon>Streptomycetaceae</taxon>
        <taxon>Streptomyces</taxon>
    </lineage>
</organism>
<dbReference type="AlphaFoldDB" id="A0A918LRE5"/>
<reference evidence="2" key="2">
    <citation type="submission" date="2020-09" db="EMBL/GenBank/DDBJ databases">
        <authorList>
            <person name="Sun Q."/>
            <person name="Ohkuma M."/>
        </authorList>
    </citation>
    <scope>NUCLEOTIDE SEQUENCE</scope>
    <source>
        <strain evidence="2">JCM 4125</strain>
    </source>
</reference>
<protein>
    <submittedName>
        <fullName evidence="2">Uncharacterized protein</fullName>
    </submittedName>
</protein>
<feature type="transmembrane region" description="Helical" evidence="1">
    <location>
        <begin position="139"/>
        <end position="160"/>
    </location>
</feature>
<feature type="transmembrane region" description="Helical" evidence="1">
    <location>
        <begin position="106"/>
        <end position="127"/>
    </location>
</feature>
<dbReference type="EMBL" id="BMSA01000003">
    <property type="protein sequence ID" value="GGT39655.1"/>
    <property type="molecule type" value="Genomic_DNA"/>
</dbReference>
<evidence type="ECO:0000313" key="3">
    <source>
        <dbReference type="Proteomes" id="UP000646776"/>
    </source>
</evidence>
<sequence length="224" mass="23317">MKGPDGVKRVFAYSPASPGLRALLGYARSRNVPRAALVALVVALAATVYAGQQVPLPQLRQLTDYSVPLAAVVPVVHAVVLATTTFSPMADLEHTAAQPMHRHRAVQMAAVLVYATLLAVLPMAAGASAEVTVAAVRNVAGYLGLAMIGARLFGSGLAWLPPLAVFGPTLLAGVRWDNTPEPWAWSIHGPHSVPAAVTATVLCAVGLVLAATTTPRRAERDEQG</sequence>
<reference evidence="2" key="1">
    <citation type="journal article" date="2014" name="Int. J. Syst. Evol. Microbiol.">
        <title>Complete genome sequence of Corynebacterium casei LMG S-19264T (=DSM 44701T), isolated from a smear-ripened cheese.</title>
        <authorList>
            <consortium name="US DOE Joint Genome Institute (JGI-PGF)"/>
            <person name="Walter F."/>
            <person name="Albersmeier A."/>
            <person name="Kalinowski J."/>
            <person name="Ruckert C."/>
        </authorList>
    </citation>
    <scope>NUCLEOTIDE SEQUENCE</scope>
    <source>
        <strain evidence="2">JCM 4125</strain>
    </source>
</reference>
<feature type="transmembrane region" description="Helical" evidence="1">
    <location>
        <begin position="62"/>
        <end position="86"/>
    </location>
</feature>
<name>A0A918LRE5_9ACTN</name>
<keyword evidence="1" id="KW-0812">Transmembrane</keyword>
<keyword evidence="3" id="KW-1185">Reference proteome</keyword>
<comment type="caution">
    <text evidence="2">The sequence shown here is derived from an EMBL/GenBank/DDBJ whole genome shotgun (WGS) entry which is preliminary data.</text>
</comment>
<keyword evidence="1" id="KW-0472">Membrane</keyword>
<accession>A0A918LRE5</accession>
<evidence type="ECO:0000313" key="2">
    <source>
        <dbReference type="EMBL" id="GGT39655.1"/>
    </source>
</evidence>
<keyword evidence="1" id="KW-1133">Transmembrane helix</keyword>